<dbReference type="Proteomes" id="UP000215545">
    <property type="component" value="Unassembled WGS sequence"/>
</dbReference>
<dbReference type="InterPro" id="IPR010737">
    <property type="entry name" value="4-carb_acid_sugar_kinase_N"/>
</dbReference>
<organism evidence="9 10">
    <name type="scientific">Domibacillus enclensis</name>
    <dbReference type="NCBI Taxonomy" id="1017273"/>
    <lineage>
        <taxon>Bacteria</taxon>
        <taxon>Bacillati</taxon>
        <taxon>Bacillota</taxon>
        <taxon>Bacilli</taxon>
        <taxon>Bacillales</taxon>
        <taxon>Bacillaceae</taxon>
        <taxon>Domibacillus</taxon>
    </lineage>
</organism>
<keyword evidence="5" id="KW-0067">ATP-binding</keyword>
<dbReference type="Pfam" id="PF07005">
    <property type="entry name" value="SBD_N"/>
    <property type="match status" value="1"/>
</dbReference>
<keyword evidence="4" id="KW-0418">Kinase</keyword>
<dbReference type="InterPro" id="IPR037051">
    <property type="entry name" value="4-carb_acid_sugar_kinase_N_sf"/>
</dbReference>
<keyword evidence="3" id="KW-0547">Nucleotide-binding</keyword>
<reference evidence="10" key="1">
    <citation type="submission" date="2017-03" db="EMBL/GenBank/DDBJ databases">
        <title>Bacillus sp. V-88(T) DSM27956, whole genome shotgun sequencing project.</title>
        <authorList>
            <person name="Dastager S.G."/>
            <person name="Neurgaonkar P.S."/>
            <person name="Dharne M.S."/>
        </authorList>
    </citation>
    <scope>NUCLEOTIDE SEQUENCE [LARGE SCALE GENOMIC DNA]</scope>
    <source>
        <strain evidence="10">DSM 25145</strain>
    </source>
</reference>
<dbReference type="EMBL" id="MWSK01000002">
    <property type="protein sequence ID" value="OXS79154.1"/>
    <property type="molecule type" value="Genomic_DNA"/>
</dbReference>
<accession>A0ABX4EAW0</accession>
<gene>
    <name evidence="9" type="ORF">B1B05_05100</name>
</gene>
<dbReference type="Gene3D" id="3.40.50.10840">
    <property type="entry name" value="Putative sugar-binding, N-terminal domain"/>
    <property type="match status" value="1"/>
</dbReference>
<comment type="caution">
    <text evidence="9">The sequence shown here is derived from an EMBL/GenBank/DDBJ whole genome shotgun (WGS) entry which is preliminary data.</text>
</comment>
<proteinExistence type="inferred from homology"/>
<feature type="domain" description="Four-carbon acid sugar kinase N-terminal" evidence="7">
    <location>
        <begin position="9"/>
        <end position="232"/>
    </location>
</feature>
<sequence length="419" mass="44970">MWMSKMRSILMIADDLTGACDAGIQFANGGIRSVVLFDPSRFQNQKIDAVVLDTASRAMAPDGAYEAVSRQMAHMKTASFDLVYKKMDSTLRGNIGSELDAIMDQLKLEQAVVAPALPALNRVTKQGVHYWNGVKIAETEMGRDPKTPVTESDLVRLLSGQSRRKAGLIDLAVVRGSREAFRAHVFRLMEEGCGLFVCDAETPADLVRITDGFSDWAAPLLWAGSAGLAEQLVPNQRVNTKPGHVLKPAGPVLLVCGSRSALTKTQVQQVKQKCGAAETALQPDQLLHPAERKKEIARCVDELKRNIANGQDAVLAVGETVEAEHQLPERIEEAIGQVAAQVIHACGIKRVILTGGDTAKAVALQMGAEGMDLIREIEPGIPLARMLGLPQLTAVTKAGAFGGPDSLCQAVAILKGQMK</sequence>
<evidence type="ECO:0000313" key="9">
    <source>
        <dbReference type="EMBL" id="OXS79154.1"/>
    </source>
</evidence>
<evidence type="ECO:0000256" key="6">
    <source>
        <dbReference type="ARBA" id="ARBA00023277"/>
    </source>
</evidence>
<name>A0ABX4EAW0_9BACI</name>
<evidence type="ECO:0000259" key="7">
    <source>
        <dbReference type="Pfam" id="PF07005"/>
    </source>
</evidence>
<feature type="domain" description="Four-carbon acid sugar kinase nucleotide binding" evidence="8">
    <location>
        <begin position="253"/>
        <end position="407"/>
    </location>
</feature>
<evidence type="ECO:0000256" key="4">
    <source>
        <dbReference type="ARBA" id="ARBA00022777"/>
    </source>
</evidence>
<evidence type="ECO:0000313" key="10">
    <source>
        <dbReference type="Proteomes" id="UP000215545"/>
    </source>
</evidence>
<evidence type="ECO:0000256" key="5">
    <source>
        <dbReference type="ARBA" id="ARBA00022840"/>
    </source>
</evidence>
<evidence type="ECO:0008006" key="11">
    <source>
        <dbReference type="Google" id="ProtNLM"/>
    </source>
</evidence>
<dbReference type="Gene3D" id="3.40.980.20">
    <property type="entry name" value="Four-carbon acid sugar kinase, nucleotide binding domain"/>
    <property type="match status" value="1"/>
</dbReference>
<dbReference type="InterPro" id="IPR031475">
    <property type="entry name" value="NBD_C"/>
</dbReference>
<evidence type="ECO:0000256" key="1">
    <source>
        <dbReference type="ARBA" id="ARBA00005715"/>
    </source>
</evidence>
<dbReference type="InterPro" id="IPR042213">
    <property type="entry name" value="NBD_C_sf"/>
</dbReference>
<dbReference type="SUPFAM" id="SSF142764">
    <property type="entry name" value="YgbK-like"/>
    <property type="match status" value="1"/>
</dbReference>
<keyword evidence="2" id="KW-0808">Transferase</keyword>
<evidence type="ECO:0000256" key="2">
    <source>
        <dbReference type="ARBA" id="ARBA00022679"/>
    </source>
</evidence>
<comment type="similarity">
    <text evidence="1">Belongs to the four-carbon acid sugar kinase family.</text>
</comment>
<keyword evidence="6" id="KW-0119">Carbohydrate metabolism</keyword>
<evidence type="ECO:0000256" key="3">
    <source>
        <dbReference type="ARBA" id="ARBA00022741"/>
    </source>
</evidence>
<protein>
    <recommendedName>
        <fullName evidence="11">Four-carbon acid sugar kinase family protein</fullName>
    </recommendedName>
</protein>
<keyword evidence="10" id="KW-1185">Reference proteome</keyword>
<dbReference type="Pfam" id="PF17042">
    <property type="entry name" value="NBD_C"/>
    <property type="match status" value="1"/>
</dbReference>
<evidence type="ECO:0000259" key="8">
    <source>
        <dbReference type="Pfam" id="PF17042"/>
    </source>
</evidence>